<evidence type="ECO:0000256" key="6">
    <source>
        <dbReference type="ARBA" id="ARBA00023136"/>
    </source>
</evidence>
<keyword evidence="2" id="KW-0808">Transferase</keyword>
<evidence type="ECO:0000313" key="8">
    <source>
        <dbReference type="EMBL" id="WAJ70692.1"/>
    </source>
</evidence>
<sequence length="227" mass="27241">MISNKYKCIFIHIPKAAGQSVEHFFLKHHNLSWKDRAPLLLRYNPKPEMGPERLAHLTADEYVNCGHIRKDKFEAYFKFSFVRNPWSRIVSEYNYRDYHKKLSFKEFLIEGLPDKSSYSDAYRHLLPQYDFLHDDSGNLIVDFVGKFEQLQTDFDYVCDQLGFHDSELPHINSSKKKSRLQKILSFEFKKSNDKRKHYTEYYDEESKKIVEDMYLKDIETFAYQFGE</sequence>
<keyword evidence="3" id="KW-0812">Transmembrane</keyword>
<dbReference type="PANTHER" id="PTHR12137:SF54">
    <property type="entry name" value="CARBOHYDRATE SULFOTRANSFERASE"/>
    <property type="match status" value="1"/>
</dbReference>
<evidence type="ECO:0000256" key="2">
    <source>
        <dbReference type="ARBA" id="ARBA00022679"/>
    </source>
</evidence>
<reference evidence="8" key="1">
    <citation type="submission" date="2022-10" db="EMBL/GenBank/DDBJ databases">
        <title>Catenovulum adriacola sp. nov. isolated in the Harbour of Susak.</title>
        <authorList>
            <person name="Schoch T."/>
            <person name="Reich S.J."/>
            <person name="Stoeferle S."/>
            <person name="Flaiz M."/>
            <person name="Kazda M."/>
            <person name="Riedel C.U."/>
            <person name="Duerre P."/>
        </authorList>
    </citation>
    <scope>NUCLEOTIDE SEQUENCE</scope>
    <source>
        <strain evidence="8">TS8</strain>
    </source>
</reference>
<keyword evidence="5" id="KW-0333">Golgi apparatus</keyword>
<dbReference type="Gene3D" id="3.40.50.300">
    <property type="entry name" value="P-loop containing nucleotide triphosphate hydrolases"/>
    <property type="match status" value="1"/>
</dbReference>
<organism evidence="8 9">
    <name type="scientific">Catenovulum adriaticum</name>
    <dbReference type="NCBI Taxonomy" id="2984846"/>
    <lineage>
        <taxon>Bacteria</taxon>
        <taxon>Pseudomonadati</taxon>
        <taxon>Pseudomonadota</taxon>
        <taxon>Gammaproteobacteria</taxon>
        <taxon>Alteromonadales</taxon>
        <taxon>Alteromonadaceae</taxon>
        <taxon>Catenovulum</taxon>
    </lineage>
</organism>
<protein>
    <submittedName>
        <fullName evidence="8">Sulfotransferase family protein</fullName>
    </submittedName>
</protein>
<accession>A0ABY7APN4</accession>
<proteinExistence type="predicted"/>
<dbReference type="PANTHER" id="PTHR12137">
    <property type="entry name" value="CARBOHYDRATE SULFOTRANSFERASE"/>
    <property type="match status" value="1"/>
</dbReference>
<dbReference type="RefSeq" id="WP_268075041.1">
    <property type="nucleotide sequence ID" value="NZ_CP109965.1"/>
</dbReference>
<dbReference type="InterPro" id="IPR005331">
    <property type="entry name" value="Sulfotransferase"/>
</dbReference>
<dbReference type="InterPro" id="IPR018011">
    <property type="entry name" value="Carb_sulfotrans_8-10"/>
</dbReference>
<dbReference type="SUPFAM" id="SSF52540">
    <property type="entry name" value="P-loop containing nucleoside triphosphate hydrolases"/>
    <property type="match status" value="1"/>
</dbReference>
<comment type="subcellular location">
    <subcellularLocation>
        <location evidence="1">Golgi apparatus membrane</location>
        <topology evidence="1">Single-pass type II membrane protein</topology>
    </subcellularLocation>
</comment>
<dbReference type="Pfam" id="PF03567">
    <property type="entry name" value="Sulfotransfer_2"/>
    <property type="match status" value="1"/>
</dbReference>
<evidence type="ECO:0000256" key="5">
    <source>
        <dbReference type="ARBA" id="ARBA00023034"/>
    </source>
</evidence>
<evidence type="ECO:0000256" key="3">
    <source>
        <dbReference type="ARBA" id="ARBA00022692"/>
    </source>
</evidence>
<evidence type="ECO:0000256" key="1">
    <source>
        <dbReference type="ARBA" id="ARBA00004323"/>
    </source>
</evidence>
<dbReference type="EMBL" id="CP109965">
    <property type="protein sequence ID" value="WAJ70692.1"/>
    <property type="molecule type" value="Genomic_DNA"/>
</dbReference>
<gene>
    <name evidence="8" type="ORF">OLW01_02435</name>
</gene>
<keyword evidence="4" id="KW-1133">Transmembrane helix</keyword>
<keyword evidence="9" id="KW-1185">Reference proteome</keyword>
<name>A0ABY7APN4_9ALTE</name>
<keyword evidence="6" id="KW-0472">Membrane</keyword>
<keyword evidence="7" id="KW-0325">Glycoprotein</keyword>
<dbReference type="Proteomes" id="UP001163726">
    <property type="component" value="Chromosome"/>
</dbReference>
<evidence type="ECO:0000313" key="9">
    <source>
        <dbReference type="Proteomes" id="UP001163726"/>
    </source>
</evidence>
<evidence type="ECO:0000256" key="4">
    <source>
        <dbReference type="ARBA" id="ARBA00022989"/>
    </source>
</evidence>
<evidence type="ECO:0000256" key="7">
    <source>
        <dbReference type="ARBA" id="ARBA00023180"/>
    </source>
</evidence>
<dbReference type="InterPro" id="IPR027417">
    <property type="entry name" value="P-loop_NTPase"/>
</dbReference>